<comment type="caution">
    <text evidence="2">The sequence shown here is derived from an EMBL/GenBank/DDBJ whole genome shotgun (WGS) entry which is preliminary data.</text>
</comment>
<evidence type="ECO:0000313" key="3">
    <source>
        <dbReference type="Proteomes" id="UP000549009"/>
    </source>
</evidence>
<sequence length="275" mass="29376">MTKRTAATKTTAAKASKGAAAKNPKADERTQNGGLKKDAALDAFSLDSGAALAAFAPRTPQPAAAPDPDPAEESAEANSGGVEVSAPVPAPAHEATPLTAPVAQHTVAPPVSPAAPAEPHQVVVPHVPELHAANSPGQCTVMVHSEVRKRFLNYQTATKVQTGVEPTNAVVVKRAFLHAKKHDLWASLREQVRQRQQPVSAEDDDPDGLFEEVPTRRVDRCGTKHGVQQSFRPTPRELTVYDTYASTYGFDNRSEFLDAVLDGFLPQLPAKRPPR</sequence>
<reference evidence="2 3" key="1">
    <citation type="submission" date="2020-08" db="EMBL/GenBank/DDBJ databases">
        <title>Genomic Encyclopedia of Type Strains, Phase III (KMG-III): the genomes of soil and plant-associated and newly described type strains.</title>
        <authorList>
            <person name="Whitman W."/>
        </authorList>
    </citation>
    <scope>NUCLEOTIDE SEQUENCE [LARGE SCALE GENOMIC DNA]</scope>
    <source>
        <strain evidence="2 3">CECT 3146</strain>
    </source>
</reference>
<dbReference type="RefSeq" id="WP_184927076.1">
    <property type="nucleotide sequence ID" value="NZ_BMSQ01000064.1"/>
</dbReference>
<feature type="compositionally biased region" description="Basic and acidic residues" evidence="1">
    <location>
        <begin position="24"/>
        <end position="34"/>
    </location>
</feature>
<accession>A0A7W8B5B6</accession>
<proteinExistence type="predicted"/>
<gene>
    <name evidence="2" type="ORF">FHS40_009116</name>
</gene>
<evidence type="ECO:0000313" key="2">
    <source>
        <dbReference type="EMBL" id="MBB5109986.1"/>
    </source>
</evidence>
<keyword evidence="3" id="KW-1185">Reference proteome</keyword>
<evidence type="ECO:0000256" key="1">
    <source>
        <dbReference type="SAM" id="MobiDB-lite"/>
    </source>
</evidence>
<protein>
    <submittedName>
        <fullName evidence="2">Uncharacterized protein</fullName>
    </submittedName>
</protein>
<feature type="region of interest" description="Disordered" evidence="1">
    <location>
        <begin position="1"/>
        <end position="34"/>
    </location>
</feature>
<feature type="compositionally biased region" description="Low complexity" evidence="1">
    <location>
        <begin position="1"/>
        <end position="23"/>
    </location>
</feature>
<organism evidence="2 3">
    <name type="scientific">Streptomyces spectabilis</name>
    <dbReference type="NCBI Taxonomy" id="68270"/>
    <lineage>
        <taxon>Bacteria</taxon>
        <taxon>Bacillati</taxon>
        <taxon>Actinomycetota</taxon>
        <taxon>Actinomycetes</taxon>
        <taxon>Kitasatosporales</taxon>
        <taxon>Streptomycetaceae</taxon>
        <taxon>Streptomyces</taxon>
    </lineage>
</organism>
<dbReference type="AlphaFoldDB" id="A0A7W8B5B6"/>
<feature type="compositionally biased region" description="Pro residues" evidence="1">
    <location>
        <begin position="59"/>
        <end position="68"/>
    </location>
</feature>
<name>A0A7W8B5B6_STRST</name>
<dbReference type="EMBL" id="JACHJD010000053">
    <property type="protein sequence ID" value="MBB5109986.1"/>
    <property type="molecule type" value="Genomic_DNA"/>
</dbReference>
<dbReference type="Proteomes" id="UP000549009">
    <property type="component" value="Unassembled WGS sequence"/>
</dbReference>
<feature type="region of interest" description="Disordered" evidence="1">
    <location>
        <begin position="52"/>
        <end position="94"/>
    </location>
</feature>